<dbReference type="RefSeq" id="WP_014974859.1">
    <property type="nucleotide sequence ID" value="NZ_VBWS01000011.1"/>
</dbReference>
<evidence type="ECO:0000313" key="2">
    <source>
        <dbReference type="Proteomes" id="UP000321332"/>
    </source>
</evidence>
<name>A0AAE6IKJ2_LEUCA</name>
<dbReference type="EMBL" id="CP042374">
    <property type="protein sequence ID" value="QEA33720.1"/>
    <property type="molecule type" value="Genomic_DNA"/>
</dbReference>
<organism evidence="1 2">
    <name type="scientific">Leuconostoc carnosum</name>
    <dbReference type="NCBI Taxonomy" id="1252"/>
    <lineage>
        <taxon>Bacteria</taxon>
        <taxon>Bacillati</taxon>
        <taxon>Bacillota</taxon>
        <taxon>Bacilli</taxon>
        <taxon>Lactobacillales</taxon>
        <taxon>Lactobacillaceae</taxon>
        <taxon>Leuconostoc</taxon>
    </lineage>
</organism>
<reference evidence="1 2" key="1">
    <citation type="submission" date="2019-06" db="EMBL/GenBank/DDBJ databases">
        <title>Genome analyses of bacteria isolated from kimchi.</title>
        <authorList>
            <person name="Lee S."/>
            <person name="Ahn S."/>
            <person name="Roh S."/>
        </authorList>
    </citation>
    <scope>NUCLEOTIDE SEQUENCE [LARGE SCALE GENOMIC DNA]</scope>
    <source>
        <strain evidence="1 2">CBA3620</strain>
    </source>
</reference>
<gene>
    <name evidence="1" type="ORF">FGL89_06105</name>
</gene>
<dbReference type="OMA" id="ITFEYEQ"/>
<dbReference type="Proteomes" id="UP000321332">
    <property type="component" value="Chromosome"/>
</dbReference>
<evidence type="ECO:0000313" key="1">
    <source>
        <dbReference type="EMBL" id="QEA33720.1"/>
    </source>
</evidence>
<dbReference type="AlphaFoldDB" id="A0AAE6IKJ2"/>
<accession>A0AAE6IKJ2</accession>
<proteinExistence type="predicted"/>
<protein>
    <submittedName>
        <fullName evidence="1">Uncharacterized protein</fullName>
    </submittedName>
</protein>
<sequence length="70" mass="8233">MIIVLKFNKPAFVLSESLIALSLISLALAVEYDQVKNFNRQKQRLQLKEKRVQLERIATINVWNDYVDKK</sequence>